<dbReference type="SUPFAM" id="SSF55008">
    <property type="entry name" value="HMA, heavy metal-associated domain"/>
    <property type="match status" value="1"/>
</dbReference>
<evidence type="ECO:0000313" key="2">
    <source>
        <dbReference type="Proteomes" id="UP000281028"/>
    </source>
</evidence>
<evidence type="ECO:0000313" key="1">
    <source>
        <dbReference type="EMBL" id="NSL88197.1"/>
    </source>
</evidence>
<reference evidence="1" key="1">
    <citation type="submission" date="2020-05" db="EMBL/GenBank/DDBJ databases">
        <title>Chitinophaga laudate sp. nov., isolated from a tropical peat swamp.</title>
        <authorList>
            <person name="Goh C.B.S."/>
            <person name="Lee M.S."/>
            <person name="Parimannan S."/>
            <person name="Pasbakhsh P."/>
            <person name="Yule C.M."/>
            <person name="Rajandas H."/>
            <person name="Loke S."/>
            <person name="Croft L."/>
            <person name="Tan J.B.L."/>
        </authorList>
    </citation>
    <scope>NUCLEOTIDE SEQUENCE</scope>
    <source>
        <strain evidence="1">Mgbs1</strain>
    </source>
</reference>
<comment type="caution">
    <text evidence="1">The sequence shown here is derived from an EMBL/GenBank/DDBJ whole genome shotgun (WGS) entry which is preliminary data.</text>
</comment>
<dbReference type="InterPro" id="IPR036163">
    <property type="entry name" value="HMA_dom_sf"/>
</dbReference>
<dbReference type="InterPro" id="IPR006121">
    <property type="entry name" value="HMA_dom"/>
</dbReference>
<name>A0A433W997_9BACT</name>
<sequence length="181" mass="19895">MRIITTLLLVLGVTFGAQAQYRKASLQATGLTCAMCSRATLESLQTLSFVDKIDTDLNNTTFILFFKPGAEVSIDHIKQKVEDAGFSVGKLVVTANFSDVKVENDAHINFAGNTLHFMDVKNQVLNGEKDITVIDKNFVSAKQFKKYSGETTMPCYKTGVMNDCCKPATAPASKRIYHVTI</sequence>
<organism evidence="1 2">
    <name type="scientific">Chitinophaga solisilvae</name>
    <dbReference type="NCBI Taxonomy" id="1233460"/>
    <lineage>
        <taxon>Bacteria</taxon>
        <taxon>Pseudomonadati</taxon>
        <taxon>Bacteroidota</taxon>
        <taxon>Chitinophagia</taxon>
        <taxon>Chitinophagales</taxon>
        <taxon>Chitinophagaceae</taxon>
        <taxon>Chitinophaga</taxon>
    </lineage>
</organism>
<dbReference type="EMBL" id="RIAR02000001">
    <property type="protein sequence ID" value="NSL88197.1"/>
    <property type="molecule type" value="Genomic_DNA"/>
</dbReference>
<dbReference type="Proteomes" id="UP000281028">
    <property type="component" value="Unassembled WGS sequence"/>
</dbReference>
<keyword evidence="2" id="KW-1185">Reference proteome</keyword>
<dbReference type="AlphaFoldDB" id="A0A433W997"/>
<dbReference type="CDD" id="cd00371">
    <property type="entry name" value="HMA"/>
    <property type="match status" value="1"/>
</dbReference>
<gene>
    <name evidence="1" type="ORF">ECE50_015245</name>
</gene>
<dbReference type="PROSITE" id="PS50846">
    <property type="entry name" value="HMA_2"/>
    <property type="match status" value="1"/>
</dbReference>
<dbReference type="RefSeq" id="WP_127044428.1">
    <property type="nucleotide sequence ID" value="NZ_JAABOK010000002.1"/>
</dbReference>
<proteinExistence type="predicted"/>
<dbReference type="Gene3D" id="3.30.70.100">
    <property type="match status" value="1"/>
</dbReference>
<protein>
    <submittedName>
        <fullName evidence="1">Heavy-metal-associated domain-containing protein</fullName>
    </submittedName>
</protein>
<accession>A0A433W997</accession>
<dbReference type="OrthoDB" id="667084at2"/>
<dbReference type="GO" id="GO:0046872">
    <property type="term" value="F:metal ion binding"/>
    <property type="evidence" value="ECO:0007669"/>
    <property type="project" value="InterPro"/>
</dbReference>